<dbReference type="OrthoDB" id="1102141at2759"/>
<dbReference type="Proteomes" id="UP000504610">
    <property type="component" value="Chromosome 4"/>
</dbReference>
<dbReference type="Pfam" id="PF08059">
    <property type="entry name" value="SEP"/>
    <property type="match status" value="1"/>
</dbReference>
<dbReference type="GO" id="GO:0007030">
    <property type="term" value="P:Golgi organization"/>
    <property type="evidence" value="ECO:0007669"/>
    <property type="project" value="TreeGrafter"/>
</dbReference>
<dbReference type="InterPro" id="IPR009060">
    <property type="entry name" value="UBA-like_sf"/>
</dbReference>
<evidence type="ECO:0000259" key="4">
    <source>
        <dbReference type="PROSITE" id="PS51399"/>
    </source>
</evidence>
<dbReference type="InterPro" id="IPR036241">
    <property type="entry name" value="NSFL1C_SEP_dom_sf"/>
</dbReference>
<proteinExistence type="predicted"/>
<dbReference type="GO" id="GO:0031468">
    <property type="term" value="P:nuclear membrane reassembly"/>
    <property type="evidence" value="ECO:0007669"/>
    <property type="project" value="TreeGrafter"/>
</dbReference>
<reference evidence="5" key="1">
    <citation type="journal article" date="2019" name="Database">
        <title>The radish genome database (RadishGD): an integrated information resource for radish genomics.</title>
        <authorList>
            <person name="Yu H.J."/>
            <person name="Baek S."/>
            <person name="Lee Y.J."/>
            <person name="Cho A."/>
            <person name="Mun J.H."/>
        </authorList>
    </citation>
    <scope>NUCLEOTIDE SEQUENCE [LARGE SCALE GENOMIC DNA]</scope>
    <source>
        <strain evidence="5">cv. WK10039</strain>
    </source>
</reference>
<dbReference type="RefSeq" id="XP_018482163.1">
    <property type="nucleotide sequence ID" value="XM_018626661.2"/>
</dbReference>
<dbReference type="InterPro" id="IPR001012">
    <property type="entry name" value="UBX_dom"/>
</dbReference>
<feature type="compositionally biased region" description="Polar residues" evidence="2">
    <location>
        <begin position="70"/>
        <end position="80"/>
    </location>
</feature>
<dbReference type="Gene3D" id="3.30.420.210">
    <property type="entry name" value="SEP domain"/>
    <property type="match status" value="1"/>
</dbReference>
<dbReference type="GO" id="GO:0000045">
    <property type="term" value="P:autophagosome assembly"/>
    <property type="evidence" value="ECO:0007669"/>
    <property type="project" value="TreeGrafter"/>
</dbReference>
<dbReference type="Pfam" id="PF00789">
    <property type="entry name" value="UBX"/>
    <property type="match status" value="1"/>
</dbReference>
<reference evidence="6" key="2">
    <citation type="submission" date="2025-08" db="UniProtKB">
        <authorList>
            <consortium name="RefSeq"/>
        </authorList>
    </citation>
    <scope>IDENTIFICATION</scope>
    <source>
        <tissue evidence="6">Leaf</tissue>
    </source>
</reference>
<dbReference type="GO" id="GO:0061025">
    <property type="term" value="P:membrane fusion"/>
    <property type="evidence" value="ECO:0007669"/>
    <property type="project" value="TreeGrafter"/>
</dbReference>
<keyword evidence="1" id="KW-0833">Ubl conjugation pathway</keyword>
<dbReference type="Gene3D" id="3.10.20.90">
    <property type="entry name" value="Phosphatidylinositol 3-kinase Catalytic Subunit, Chain A, domain 1"/>
    <property type="match status" value="1"/>
</dbReference>
<dbReference type="GO" id="GO:0005829">
    <property type="term" value="C:cytosol"/>
    <property type="evidence" value="ECO:0007669"/>
    <property type="project" value="TreeGrafter"/>
</dbReference>
<dbReference type="AlphaFoldDB" id="A0A6J0NE84"/>
<evidence type="ECO:0000313" key="6">
    <source>
        <dbReference type="RefSeq" id="XP_018482163.1"/>
    </source>
</evidence>
<dbReference type="SUPFAM" id="SSF54236">
    <property type="entry name" value="Ubiquitin-like"/>
    <property type="match status" value="1"/>
</dbReference>
<feature type="compositionally biased region" description="Acidic residues" evidence="2">
    <location>
        <begin position="118"/>
        <end position="137"/>
    </location>
</feature>
<evidence type="ECO:0000256" key="1">
    <source>
        <dbReference type="ARBA" id="ARBA00022786"/>
    </source>
</evidence>
<dbReference type="CDD" id="cd14273">
    <property type="entry name" value="UBA_TAP-C_like"/>
    <property type="match status" value="1"/>
</dbReference>
<dbReference type="PROSITE" id="PS51399">
    <property type="entry name" value="SEP"/>
    <property type="match status" value="1"/>
</dbReference>
<dbReference type="Pfam" id="PF14555">
    <property type="entry name" value="UBA_4"/>
    <property type="match status" value="1"/>
</dbReference>
<dbReference type="GO" id="GO:0043161">
    <property type="term" value="P:proteasome-mediated ubiquitin-dependent protein catabolic process"/>
    <property type="evidence" value="ECO:0007669"/>
    <property type="project" value="TreeGrafter"/>
</dbReference>
<feature type="compositionally biased region" description="Low complexity" evidence="2">
    <location>
        <begin position="105"/>
        <end position="114"/>
    </location>
</feature>
<evidence type="ECO:0000259" key="3">
    <source>
        <dbReference type="PROSITE" id="PS50033"/>
    </source>
</evidence>
<protein>
    <submittedName>
        <fullName evidence="6">Plant UBX domain-containing protein 5-like isoform X2</fullName>
    </submittedName>
</protein>
<feature type="region of interest" description="Disordered" evidence="2">
    <location>
        <begin position="65"/>
        <end position="145"/>
    </location>
</feature>
<evidence type="ECO:0000313" key="5">
    <source>
        <dbReference type="Proteomes" id="UP000504610"/>
    </source>
</evidence>
<dbReference type="Gene3D" id="1.10.8.10">
    <property type="entry name" value="DNA helicase RuvA subunit, C-terminal domain"/>
    <property type="match status" value="1"/>
</dbReference>
<gene>
    <name evidence="6" type="primary">LOC108853215</name>
</gene>
<name>A0A6J0NE84_RAPSA</name>
<dbReference type="GO" id="GO:0005634">
    <property type="term" value="C:nucleus"/>
    <property type="evidence" value="ECO:0007669"/>
    <property type="project" value="TreeGrafter"/>
</dbReference>
<keyword evidence="5" id="KW-1185">Reference proteome</keyword>
<accession>A0A6J0NE84</accession>
<dbReference type="GO" id="GO:0043130">
    <property type="term" value="F:ubiquitin binding"/>
    <property type="evidence" value="ECO:0007669"/>
    <property type="project" value="TreeGrafter"/>
</dbReference>
<dbReference type="CDD" id="cd01770">
    <property type="entry name" value="UBX_UBXN2"/>
    <property type="match status" value="1"/>
</dbReference>
<feature type="region of interest" description="Disordered" evidence="2">
    <location>
        <begin position="233"/>
        <end position="262"/>
    </location>
</feature>
<dbReference type="InterPro" id="IPR012989">
    <property type="entry name" value="SEP_domain"/>
</dbReference>
<dbReference type="PANTHER" id="PTHR23333">
    <property type="entry name" value="UBX DOMAIN CONTAINING PROTEIN"/>
    <property type="match status" value="1"/>
</dbReference>
<dbReference type="SUPFAM" id="SSF102848">
    <property type="entry name" value="NSFL1 (p97 ATPase) cofactor p47, SEP domain"/>
    <property type="match status" value="1"/>
</dbReference>
<feature type="compositionally biased region" description="Low complexity" evidence="2">
    <location>
        <begin position="252"/>
        <end position="262"/>
    </location>
</feature>
<dbReference type="GeneID" id="108853215"/>
<organism evidence="5 6">
    <name type="scientific">Raphanus sativus</name>
    <name type="common">Radish</name>
    <name type="synonym">Raphanus raphanistrum var. sativus</name>
    <dbReference type="NCBI Taxonomy" id="3726"/>
    <lineage>
        <taxon>Eukaryota</taxon>
        <taxon>Viridiplantae</taxon>
        <taxon>Streptophyta</taxon>
        <taxon>Embryophyta</taxon>
        <taxon>Tracheophyta</taxon>
        <taxon>Spermatophyta</taxon>
        <taxon>Magnoliopsida</taxon>
        <taxon>eudicotyledons</taxon>
        <taxon>Gunneridae</taxon>
        <taxon>Pentapetalae</taxon>
        <taxon>rosids</taxon>
        <taxon>malvids</taxon>
        <taxon>Brassicales</taxon>
        <taxon>Brassicaceae</taxon>
        <taxon>Brassiceae</taxon>
        <taxon>Raphanus</taxon>
    </lineage>
</organism>
<dbReference type="PANTHER" id="PTHR23333:SF33">
    <property type="entry name" value="UBX DOMAIN-CONTAINING PROTEIN"/>
    <property type="match status" value="1"/>
</dbReference>
<feature type="domain" description="SEP" evidence="4">
    <location>
        <begin position="159"/>
        <end position="224"/>
    </location>
</feature>
<dbReference type="InterPro" id="IPR029071">
    <property type="entry name" value="Ubiquitin-like_domsf"/>
</dbReference>
<dbReference type="PROSITE" id="PS50033">
    <property type="entry name" value="UBX"/>
    <property type="match status" value="1"/>
</dbReference>
<evidence type="ECO:0000256" key="2">
    <source>
        <dbReference type="SAM" id="MobiDB-lite"/>
    </source>
</evidence>
<feature type="domain" description="UBX" evidence="3">
    <location>
        <begin position="261"/>
        <end position="344"/>
    </location>
</feature>
<dbReference type="SUPFAM" id="SSF46934">
    <property type="entry name" value="UBA-like"/>
    <property type="match status" value="1"/>
</dbReference>
<dbReference type="SMART" id="SM00553">
    <property type="entry name" value="SEP"/>
    <property type="match status" value="1"/>
</dbReference>
<sequence>MDDDDHHKLPPLTTEEIREKMISSFTTEITSSSRAVATHILEAHQWDINAAVSAFNDAVAAAASMPNVPNPTRTTQSSNPLRVDDIPAASSPPSPIRFRSPRSPPSRARNPFSREAIQGDDDDDFDDKENDDAMESDDVARDQPSLPRRLILSDVTPQVITRTITIWRNGFTDVDTTLYPLDNPEYAQYLQDIENLDSPRVIDSPGGKRRAVIKLIRRQQEDFSDSTKAFQGVGRTLSEPDSVPPASSDSLPTEATPTIDPTAPTTTIKIILADGTPIVSLFNTTHHTIRDVRDFIDAATPDAAASRDYQLLIMGMGSPPTPLATDLDQTIHQAGISNSVLTQKF</sequence>